<sequence length="237" mass="25084">MGGFWSTARPMPPIPRLTGTEPTWDECDPEPEPEWELCECACDPLPDPELAGLASCGDPPLLPPLALAPALGMLIGVCPCPCAVPALTFALLLEPELELGPGLGLRTANRDILRSNSPPLALVALLLARARLGALRPMRVQMRVLVIHMLHRVCLLLHLVLMRVPAPARMLRDKLVLLPARAPRSTHHTLAAAAWPSAAVVDGTLAPAGGGTHADAGAAAAGTKTPVALHRRKVRCH</sequence>
<evidence type="ECO:0000313" key="3">
    <source>
        <dbReference type="Proteomes" id="UP000623467"/>
    </source>
</evidence>
<organism evidence="2 3">
    <name type="scientific">Mycena sanguinolenta</name>
    <dbReference type="NCBI Taxonomy" id="230812"/>
    <lineage>
        <taxon>Eukaryota</taxon>
        <taxon>Fungi</taxon>
        <taxon>Dikarya</taxon>
        <taxon>Basidiomycota</taxon>
        <taxon>Agaricomycotina</taxon>
        <taxon>Agaricomycetes</taxon>
        <taxon>Agaricomycetidae</taxon>
        <taxon>Agaricales</taxon>
        <taxon>Marasmiineae</taxon>
        <taxon>Mycenaceae</taxon>
        <taxon>Mycena</taxon>
    </lineage>
</organism>
<protein>
    <submittedName>
        <fullName evidence="2">Uncharacterized protein</fullName>
    </submittedName>
</protein>
<dbReference type="AlphaFoldDB" id="A0A8H6YAV6"/>
<dbReference type="Proteomes" id="UP000623467">
    <property type="component" value="Unassembled WGS sequence"/>
</dbReference>
<keyword evidence="3" id="KW-1185">Reference proteome</keyword>
<reference evidence="2" key="1">
    <citation type="submission" date="2020-05" db="EMBL/GenBank/DDBJ databases">
        <title>Mycena genomes resolve the evolution of fungal bioluminescence.</title>
        <authorList>
            <person name="Tsai I.J."/>
        </authorList>
    </citation>
    <scope>NUCLEOTIDE SEQUENCE</scope>
    <source>
        <strain evidence="2">160909Yilan</strain>
    </source>
</reference>
<name>A0A8H6YAV6_9AGAR</name>
<evidence type="ECO:0000313" key="2">
    <source>
        <dbReference type="EMBL" id="KAF7355757.1"/>
    </source>
</evidence>
<accession>A0A8H6YAV6</accession>
<feature type="region of interest" description="Disordered" evidence="1">
    <location>
        <begin position="1"/>
        <end position="25"/>
    </location>
</feature>
<gene>
    <name evidence="2" type="ORF">MSAN_01493600</name>
</gene>
<dbReference type="EMBL" id="JACAZH010000011">
    <property type="protein sequence ID" value="KAF7355757.1"/>
    <property type="molecule type" value="Genomic_DNA"/>
</dbReference>
<comment type="caution">
    <text evidence="2">The sequence shown here is derived from an EMBL/GenBank/DDBJ whole genome shotgun (WGS) entry which is preliminary data.</text>
</comment>
<proteinExistence type="predicted"/>
<evidence type="ECO:0000256" key="1">
    <source>
        <dbReference type="SAM" id="MobiDB-lite"/>
    </source>
</evidence>